<dbReference type="Gene3D" id="3.40.50.2000">
    <property type="entry name" value="Glycogen Phosphorylase B"/>
    <property type="match status" value="1"/>
</dbReference>
<dbReference type="GO" id="GO:0016740">
    <property type="term" value="F:transferase activity"/>
    <property type="evidence" value="ECO:0007669"/>
    <property type="project" value="UniProtKB-KW"/>
</dbReference>
<keyword evidence="1" id="KW-0808">Transferase</keyword>
<sequence length="406" mass="43026">MIGGWMESASLGLAHRAWRLLPAETRRRAMTRVAGLIAGRPDRLPPAASEGIVVAGDIDGANGLAETSRIMDTVFRQIGVGRGTLQLGLPSVTPAPGALPPAEAAMLAVVNAPILPVGLARWPRALMRGRRVIGLFVWELPAVPAAWHVGAKFVHEIWAPSAFCAEAFEPLAPGRVRVVPYPLAALPPRPVEGGRADFGLPDGALVVLVVFNLASSRVRKNPEGAIRAFRAAFGDRRDRMLVLKLSGTSLYPEDLAEIRAMVADAPNIRVIDETIPEPALRGLIAASDIVMSLHRAEGFGLIPATAMLLGRPVVTTGWSGNMSFMDADSAGLVKYDLVPVNDPRGTYRLEGSRWAEPDAGHAAALLRQLADDPSARAALAARGRETAMRALGDAPVRDALAASGIR</sequence>
<dbReference type="PANTHER" id="PTHR46656:SF3">
    <property type="entry name" value="PUTATIVE-RELATED"/>
    <property type="match status" value="1"/>
</dbReference>
<proteinExistence type="predicted"/>
<organism evidence="1 2">
    <name type="scientific">Acidiphilium multivorum (strain DSM 11245 / JCM 8867 / NBRC 100883 / AIU 301)</name>
    <dbReference type="NCBI Taxonomy" id="926570"/>
    <lineage>
        <taxon>Bacteria</taxon>
        <taxon>Pseudomonadati</taxon>
        <taxon>Pseudomonadota</taxon>
        <taxon>Alphaproteobacteria</taxon>
        <taxon>Acetobacterales</taxon>
        <taxon>Acidocellaceae</taxon>
        <taxon>Acidiphilium</taxon>
    </lineage>
</organism>
<name>F0J6H7_ACIMA</name>
<evidence type="ECO:0000313" key="1">
    <source>
        <dbReference type="EMBL" id="BAJ82594.1"/>
    </source>
</evidence>
<accession>F0J6H7</accession>
<dbReference type="EMBL" id="AP012035">
    <property type="protein sequence ID" value="BAJ82594.1"/>
    <property type="molecule type" value="Genomic_DNA"/>
</dbReference>
<gene>
    <name evidence="1" type="ordered locus">ACMV_32470</name>
</gene>
<dbReference type="Proteomes" id="UP000007100">
    <property type="component" value="Chromosome"/>
</dbReference>
<dbReference type="SUPFAM" id="SSF53756">
    <property type="entry name" value="UDP-Glycosyltransferase/glycogen phosphorylase"/>
    <property type="match status" value="1"/>
</dbReference>
<keyword evidence="2" id="KW-1185">Reference proteome</keyword>
<dbReference type="HOGENOM" id="CLU_036861_1_0_5"/>
<dbReference type="Pfam" id="PF13692">
    <property type="entry name" value="Glyco_trans_1_4"/>
    <property type="match status" value="1"/>
</dbReference>
<dbReference type="AlphaFoldDB" id="F0J6H7"/>
<evidence type="ECO:0000313" key="2">
    <source>
        <dbReference type="Proteomes" id="UP000007100"/>
    </source>
</evidence>
<dbReference type="PANTHER" id="PTHR46656">
    <property type="entry name" value="PUTATIVE-RELATED"/>
    <property type="match status" value="1"/>
</dbReference>
<dbReference type="KEGG" id="amv:ACMV_32470"/>
<reference evidence="1 2" key="1">
    <citation type="submission" date="2010-12" db="EMBL/GenBank/DDBJ databases">
        <title>Whole genome sequence of Acidiphilium multivorum AIU301.</title>
        <authorList>
            <person name="Narita-Yamada S."/>
            <person name="Nakamura S."/>
            <person name="Ito N."/>
            <person name="Takarada H."/>
            <person name="Katano Y."/>
            <person name="Nakazawa H."/>
            <person name="Hosoyama A."/>
            <person name="Yamada R."/>
            <person name="Fujita N."/>
        </authorList>
    </citation>
    <scope>NUCLEOTIDE SEQUENCE [LARGE SCALE GENOMIC DNA]</scope>
    <source>
        <strain evidence="2">DSM 11245 / JCM 8867 / AIU301</strain>
    </source>
</reference>
<protein>
    <submittedName>
        <fullName evidence="1">Putative glycosyltransferase</fullName>
    </submittedName>
</protein>